<dbReference type="Proteomes" id="UP001165960">
    <property type="component" value="Unassembled WGS sequence"/>
</dbReference>
<comment type="caution">
    <text evidence="1">The sequence shown here is derived from an EMBL/GenBank/DDBJ whole genome shotgun (WGS) entry which is preliminary data.</text>
</comment>
<protein>
    <submittedName>
        <fullName evidence="1">Uncharacterized protein</fullName>
    </submittedName>
</protein>
<proteinExistence type="predicted"/>
<sequence>MIMFDHLVIAALPLAERSQLQAARTALLTLAHDPPTAWLYSVKDDCALNYQLIQHR</sequence>
<gene>
    <name evidence="1" type="ORF">DSO57_1002438</name>
</gene>
<name>A0ACC2RZT7_9FUNG</name>
<evidence type="ECO:0000313" key="2">
    <source>
        <dbReference type="Proteomes" id="UP001165960"/>
    </source>
</evidence>
<evidence type="ECO:0000313" key="1">
    <source>
        <dbReference type="EMBL" id="KAJ9055560.1"/>
    </source>
</evidence>
<organism evidence="1 2">
    <name type="scientific">Entomophthora muscae</name>
    <dbReference type="NCBI Taxonomy" id="34485"/>
    <lineage>
        <taxon>Eukaryota</taxon>
        <taxon>Fungi</taxon>
        <taxon>Fungi incertae sedis</taxon>
        <taxon>Zoopagomycota</taxon>
        <taxon>Entomophthoromycotina</taxon>
        <taxon>Entomophthoromycetes</taxon>
        <taxon>Entomophthorales</taxon>
        <taxon>Entomophthoraceae</taxon>
        <taxon>Entomophthora</taxon>
    </lineage>
</organism>
<reference evidence="1" key="1">
    <citation type="submission" date="2022-04" db="EMBL/GenBank/DDBJ databases">
        <title>Genome of the entomopathogenic fungus Entomophthora muscae.</title>
        <authorList>
            <person name="Elya C."/>
            <person name="Lovett B.R."/>
            <person name="Lee E."/>
            <person name="Macias A.M."/>
            <person name="Hajek A.E."/>
            <person name="De Bivort B.L."/>
            <person name="Kasson M.T."/>
            <person name="De Fine Licht H.H."/>
            <person name="Stajich J.E."/>
        </authorList>
    </citation>
    <scope>NUCLEOTIDE SEQUENCE</scope>
    <source>
        <strain evidence="1">Berkeley</strain>
    </source>
</reference>
<accession>A0ACC2RZT7</accession>
<dbReference type="EMBL" id="QTSX02006395">
    <property type="protein sequence ID" value="KAJ9055560.1"/>
    <property type="molecule type" value="Genomic_DNA"/>
</dbReference>
<keyword evidence="2" id="KW-1185">Reference proteome</keyword>